<dbReference type="Proteomes" id="UP000611762">
    <property type="component" value="Unassembled WGS sequence"/>
</dbReference>
<keyword evidence="1" id="KW-0175">Coiled coil</keyword>
<dbReference type="InterPro" id="IPR027417">
    <property type="entry name" value="P-loop_NTPase"/>
</dbReference>
<dbReference type="PANTHER" id="PTHR41259:SF1">
    <property type="entry name" value="DOUBLE-STRAND BREAK REPAIR RAD50 ATPASE, PUTATIVE-RELATED"/>
    <property type="match status" value="1"/>
</dbReference>
<proteinExistence type="predicted"/>
<sequence>MRIDKIEIDGFGKLNDFSLTLSDGFNLIFGENESGKSTLCAFLLSMFYDMPNDGKRLELSESIRRKYKPWNTDRFGGRVYFTHGGKQYILEKNFGATKRSDRARLMDAASWDECGSPENAGERFFGLGREGFLKTLYITALGADVKSTGNEEILTRLSNLETSGDEDISYGNIKNALEKEQFAILTKTGKGGKLAALREQERKLQSELNTAQRFYESVKDEERQRTELKAQIAELQIKIQTAEQAYQTAADHEAYLSQKQTAENRSMLLDRLSKENERLLKLQQAGAELLEKTRAEVTSEDINQAKILEKQLIIFENKKEELETQMQELSEKMQLGTAKKKRSAGIVSALVFLIFAVAAIVLKNWLHPIILPLAGLALAGVFFFFMTSRGKWGGELETAQQELEKADGQRKELQLAVSALCKKYETDGLSALFNRAAEDNSNTERLKETQRQMKSCETEIKSLTESLSRLPGQEKREFPPEVINYSGSSALEIASQTKALKTRLEVLTQKHYDLSVNLAKQTAADRTVPDIESDLLAVSEQIEGLTKRHAALEKASEWLERAHGEIKQNYAPRLNQKMAEIFSRLTFDKYCGVKLGEAFRLNYQNENNEIVDASYLSGGTYDLLYIALRFAALSVLFGETIPPVILDDALLQLDDSRLKAAADFLINSGGFDQVIYFTCHKTSAKLFQNESIHRMEL</sequence>
<dbReference type="RefSeq" id="WP_249313787.1">
    <property type="nucleotide sequence ID" value="NZ_JACRSU010000006.1"/>
</dbReference>
<feature type="transmembrane region" description="Helical" evidence="2">
    <location>
        <begin position="343"/>
        <end position="362"/>
    </location>
</feature>
<dbReference type="InterPro" id="IPR038729">
    <property type="entry name" value="Rad50/SbcC_AAA"/>
</dbReference>
<evidence type="ECO:0000256" key="1">
    <source>
        <dbReference type="SAM" id="Coils"/>
    </source>
</evidence>
<evidence type="ECO:0000313" key="5">
    <source>
        <dbReference type="Proteomes" id="UP000611762"/>
    </source>
</evidence>
<feature type="transmembrane region" description="Helical" evidence="2">
    <location>
        <begin position="368"/>
        <end position="386"/>
    </location>
</feature>
<comment type="caution">
    <text evidence="4">The sequence shown here is derived from an EMBL/GenBank/DDBJ whole genome shotgun (WGS) entry which is preliminary data.</text>
</comment>
<reference evidence="4" key="1">
    <citation type="submission" date="2020-08" db="EMBL/GenBank/DDBJ databases">
        <title>Genome public.</title>
        <authorList>
            <person name="Liu C."/>
            <person name="Sun Q."/>
        </authorList>
    </citation>
    <scope>NUCLEOTIDE SEQUENCE</scope>
    <source>
        <strain evidence="4">H8</strain>
    </source>
</reference>
<evidence type="ECO:0000313" key="4">
    <source>
        <dbReference type="EMBL" id="MBC8541793.1"/>
    </source>
</evidence>
<keyword evidence="2" id="KW-0472">Membrane</keyword>
<dbReference type="Gene3D" id="3.40.50.300">
    <property type="entry name" value="P-loop containing nucleotide triphosphate hydrolases"/>
    <property type="match status" value="2"/>
</dbReference>
<keyword evidence="2" id="KW-0812">Transmembrane</keyword>
<dbReference type="PANTHER" id="PTHR41259">
    <property type="entry name" value="DOUBLE-STRAND BREAK REPAIR RAD50 ATPASE, PUTATIVE-RELATED"/>
    <property type="match status" value="1"/>
</dbReference>
<gene>
    <name evidence="4" type="ORF">H8698_12465</name>
</gene>
<dbReference type="GO" id="GO:0006302">
    <property type="term" value="P:double-strand break repair"/>
    <property type="evidence" value="ECO:0007669"/>
    <property type="project" value="InterPro"/>
</dbReference>
<dbReference type="Pfam" id="PF13476">
    <property type="entry name" value="AAA_23"/>
    <property type="match status" value="1"/>
</dbReference>
<dbReference type="EMBL" id="JACRSU010000006">
    <property type="protein sequence ID" value="MBC8541793.1"/>
    <property type="molecule type" value="Genomic_DNA"/>
</dbReference>
<keyword evidence="5" id="KW-1185">Reference proteome</keyword>
<evidence type="ECO:0000256" key="2">
    <source>
        <dbReference type="SAM" id="Phobius"/>
    </source>
</evidence>
<feature type="coiled-coil region" evidence="1">
    <location>
        <begin position="194"/>
        <end position="339"/>
    </location>
</feature>
<dbReference type="SUPFAM" id="SSF52540">
    <property type="entry name" value="P-loop containing nucleoside triphosphate hydrolases"/>
    <property type="match status" value="1"/>
</dbReference>
<evidence type="ECO:0000259" key="3">
    <source>
        <dbReference type="Pfam" id="PF13476"/>
    </source>
</evidence>
<name>A0A926DMM9_9FIRM</name>
<keyword evidence="2" id="KW-1133">Transmembrane helix</keyword>
<feature type="domain" description="Rad50/SbcC-type AAA" evidence="3">
    <location>
        <begin position="5"/>
        <end position="244"/>
    </location>
</feature>
<protein>
    <submittedName>
        <fullName evidence="4">AAA family ATPase</fullName>
    </submittedName>
</protein>
<accession>A0A926DMM9</accession>
<dbReference type="GO" id="GO:0016887">
    <property type="term" value="F:ATP hydrolysis activity"/>
    <property type="evidence" value="ECO:0007669"/>
    <property type="project" value="InterPro"/>
</dbReference>
<organism evidence="4 5">
    <name type="scientific">Congzhengia minquanensis</name>
    <dbReference type="NCBI Taxonomy" id="2763657"/>
    <lineage>
        <taxon>Bacteria</taxon>
        <taxon>Bacillati</taxon>
        <taxon>Bacillota</taxon>
        <taxon>Clostridia</taxon>
        <taxon>Eubacteriales</taxon>
        <taxon>Oscillospiraceae</taxon>
        <taxon>Congzhengia</taxon>
    </lineage>
</organism>
<dbReference type="AlphaFoldDB" id="A0A926DMM9"/>